<reference evidence="1 2" key="1">
    <citation type="journal article" date="2020" name="Microb. Genom.">
        <title>Genetic diversity of clinical and environmental Mucorales isolates obtained from an investigation of mucormycosis cases among solid organ transplant recipients.</title>
        <authorList>
            <person name="Nguyen M.H."/>
            <person name="Kaul D."/>
            <person name="Muto C."/>
            <person name="Cheng S.J."/>
            <person name="Richter R.A."/>
            <person name="Bruno V.M."/>
            <person name="Liu G."/>
            <person name="Beyhan S."/>
            <person name="Sundermann A.J."/>
            <person name="Mounaud S."/>
            <person name="Pasculle A.W."/>
            <person name="Nierman W.C."/>
            <person name="Driscoll E."/>
            <person name="Cumbie R."/>
            <person name="Clancy C.J."/>
            <person name="Dupont C.L."/>
        </authorList>
    </citation>
    <scope>NUCLEOTIDE SEQUENCE [LARGE SCALE GENOMIC DNA]</scope>
    <source>
        <strain evidence="1 2">GL24</strain>
    </source>
</reference>
<evidence type="ECO:0000313" key="1">
    <source>
        <dbReference type="EMBL" id="KAG1526772.1"/>
    </source>
</evidence>
<gene>
    <name evidence="1" type="ORF">G6F50_018361</name>
</gene>
<comment type="caution">
    <text evidence="1">The sequence shown here is derived from an EMBL/GenBank/DDBJ whole genome shotgun (WGS) entry which is preliminary data.</text>
</comment>
<sequence>MVAVMVNQMNPFRHAVHPLAVDRQRLVFPRVEQAQRDIHEFFGAGIAPVVSRHGFVAMVARLGVEHGSHHVPAHAAA</sequence>
<dbReference type="AlphaFoldDB" id="A0A9P6XMQ2"/>
<protein>
    <submittedName>
        <fullName evidence="1">Uncharacterized protein</fullName>
    </submittedName>
</protein>
<evidence type="ECO:0000313" key="2">
    <source>
        <dbReference type="Proteomes" id="UP000740926"/>
    </source>
</evidence>
<keyword evidence="2" id="KW-1185">Reference proteome</keyword>
<organism evidence="1 2">
    <name type="scientific">Rhizopus delemar</name>
    <dbReference type="NCBI Taxonomy" id="936053"/>
    <lineage>
        <taxon>Eukaryota</taxon>
        <taxon>Fungi</taxon>
        <taxon>Fungi incertae sedis</taxon>
        <taxon>Mucoromycota</taxon>
        <taxon>Mucoromycotina</taxon>
        <taxon>Mucoromycetes</taxon>
        <taxon>Mucorales</taxon>
        <taxon>Mucorineae</taxon>
        <taxon>Rhizopodaceae</taxon>
        <taxon>Rhizopus</taxon>
    </lineage>
</organism>
<dbReference type="Proteomes" id="UP000740926">
    <property type="component" value="Unassembled WGS sequence"/>
</dbReference>
<dbReference type="EMBL" id="JAANIU010017438">
    <property type="protein sequence ID" value="KAG1526772.1"/>
    <property type="molecule type" value="Genomic_DNA"/>
</dbReference>
<proteinExistence type="predicted"/>
<name>A0A9P6XMQ2_9FUNG</name>
<accession>A0A9P6XMQ2</accession>